<protein>
    <recommendedName>
        <fullName evidence="4">DNA polymerase III subunit chi</fullName>
    </recommendedName>
</protein>
<name>A0A6S6ZPJ2_9BURK</name>
<dbReference type="Proteomes" id="UP000494214">
    <property type="component" value="Unassembled WGS sequence"/>
</dbReference>
<dbReference type="RefSeq" id="WP_175122938.1">
    <property type="nucleotide sequence ID" value="NZ_CADIJM010000003.1"/>
</dbReference>
<evidence type="ECO:0000256" key="1">
    <source>
        <dbReference type="SAM" id="MobiDB-lite"/>
    </source>
</evidence>
<organism evidence="2 3">
    <name type="scientific">Achromobacter animicus</name>
    <dbReference type="NCBI Taxonomy" id="1389935"/>
    <lineage>
        <taxon>Bacteria</taxon>
        <taxon>Pseudomonadati</taxon>
        <taxon>Pseudomonadota</taxon>
        <taxon>Betaproteobacteria</taxon>
        <taxon>Burkholderiales</taxon>
        <taxon>Alcaligenaceae</taxon>
        <taxon>Achromobacter</taxon>
    </lineage>
</organism>
<feature type="region of interest" description="Disordered" evidence="1">
    <location>
        <begin position="1"/>
        <end position="101"/>
    </location>
</feature>
<feature type="compositionally biased region" description="Low complexity" evidence="1">
    <location>
        <begin position="78"/>
        <end position="99"/>
    </location>
</feature>
<gene>
    <name evidence="2" type="ORF">LMG26690_01982</name>
</gene>
<accession>A0A6S6ZPJ2</accession>
<proteinExistence type="predicted"/>
<evidence type="ECO:0000313" key="2">
    <source>
        <dbReference type="EMBL" id="CAB3688749.1"/>
    </source>
</evidence>
<sequence length="155" mass="16268">MPARPSDPGIPTLTHRAEPSFHDPADDDADAPLLTELADEAGPVYENDPYEHDPFPVLTDVAGDDQPPVLPVSRTSEPAAPLAAPTTTPAAPAPAAAPARPAPLPDATVLAARLQAEVEQLMQQALADAVKQLQARMDAELPAIVSRVLNEVRRG</sequence>
<dbReference type="AlphaFoldDB" id="A0A6S6ZPJ2"/>
<evidence type="ECO:0008006" key="4">
    <source>
        <dbReference type="Google" id="ProtNLM"/>
    </source>
</evidence>
<feature type="compositionally biased region" description="Basic and acidic residues" evidence="1">
    <location>
        <begin position="15"/>
        <end position="24"/>
    </location>
</feature>
<evidence type="ECO:0000313" key="3">
    <source>
        <dbReference type="Proteomes" id="UP000494214"/>
    </source>
</evidence>
<reference evidence="2 3" key="1">
    <citation type="submission" date="2020-04" db="EMBL/GenBank/DDBJ databases">
        <authorList>
            <person name="De Canck E."/>
        </authorList>
    </citation>
    <scope>NUCLEOTIDE SEQUENCE [LARGE SCALE GENOMIC DNA]</scope>
    <source>
        <strain evidence="2 3">LMG 26690</strain>
    </source>
</reference>
<keyword evidence="3" id="KW-1185">Reference proteome</keyword>
<dbReference type="EMBL" id="CADIJM010000003">
    <property type="protein sequence ID" value="CAB3688749.1"/>
    <property type="molecule type" value="Genomic_DNA"/>
</dbReference>